<proteinExistence type="predicted"/>
<name>A0AAD3CI15_9STRA</name>
<evidence type="ECO:0000259" key="1">
    <source>
        <dbReference type="Pfam" id="PF13679"/>
    </source>
</evidence>
<protein>
    <submittedName>
        <fullName evidence="2">8-oxo-dGTP diphosphatase</fullName>
    </submittedName>
</protein>
<reference evidence="2 3" key="1">
    <citation type="journal article" date="2021" name="Sci. Rep.">
        <title>The genome of the diatom Chaetoceros tenuissimus carries an ancient integrated fragment of an extant virus.</title>
        <authorList>
            <person name="Hongo Y."/>
            <person name="Kimura K."/>
            <person name="Takaki Y."/>
            <person name="Yoshida Y."/>
            <person name="Baba S."/>
            <person name="Kobayashi G."/>
            <person name="Nagasaki K."/>
            <person name="Hano T."/>
            <person name="Tomaru Y."/>
        </authorList>
    </citation>
    <scope>NUCLEOTIDE SEQUENCE [LARGE SCALE GENOMIC DNA]</scope>
    <source>
        <strain evidence="2 3">NIES-3715</strain>
    </source>
</reference>
<dbReference type="EMBL" id="BLLK01000022">
    <property type="protein sequence ID" value="GFH46238.1"/>
    <property type="molecule type" value="Genomic_DNA"/>
</dbReference>
<feature type="domain" description="Methyltransferase" evidence="1">
    <location>
        <begin position="40"/>
        <end position="179"/>
    </location>
</feature>
<evidence type="ECO:0000313" key="3">
    <source>
        <dbReference type="Proteomes" id="UP001054902"/>
    </source>
</evidence>
<sequence>MNIESTLEKEESICKKLSIEKQLFHELHRKEINSPNIKEFNECWAFAKTVRSHWKQKQYPFDLVIDVAGGHGALAALLLILIPSVKRAVVVDPAQVGNNGVEKAWGDFYKCHGKELQYRYECLRTGLAVELNQAIHEKHIHSSRILIVACHACQHLTDETLEIACSYGVHLAVMSCCQKDHTGGAWKAVGKNILPDSNVNLGIAPIMDLLTCGKVMSWRNGIDVGVEYQVRLKFIDSKITPQNRLILCKGMDRGIESSEKDAIAKAHARLELAYGKAHKKKDNELSEDEKSIVKRSKLYIIDAMKKHVSKNLVYGFIFGYTVSLAMSRRKT</sequence>
<dbReference type="InterPro" id="IPR025714">
    <property type="entry name" value="Methyltranfer_dom"/>
</dbReference>
<dbReference type="AlphaFoldDB" id="A0AAD3CI15"/>
<evidence type="ECO:0000313" key="2">
    <source>
        <dbReference type="EMBL" id="GFH46238.1"/>
    </source>
</evidence>
<organism evidence="2 3">
    <name type="scientific">Chaetoceros tenuissimus</name>
    <dbReference type="NCBI Taxonomy" id="426638"/>
    <lineage>
        <taxon>Eukaryota</taxon>
        <taxon>Sar</taxon>
        <taxon>Stramenopiles</taxon>
        <taxon>Ochrophyta</taxon>
        <taxon>Bacillariophyta</taxon>
        <taxon>Coscinodiscophyceae</taxon>
        <taxon>Chaetocerotophycidae</taxon>
        <taxon>Chaetocerotales</taxon>
        <taxon>Chaetocerotaceae</taxon>
        <taxon>Chaetoceros</taxon>
    </lineage>
</organism>
<accession>A0AAD3CI15</accession>
<gene>
    <name evidence="2" type="ORF">CTEN210_02712</name>
</gene>
<keyword evidence="3" id="KW-1185">Reference proteome</keyword>
<comment type="caution">
    <text evidence="2">The sequence shown here is derived from an EMBL/GenBank/DDBJ whole genome shotgun (WGS) entry which is preliminary data.</text>
</comment>
<dbReference type="Pfam" id="PF13679">
    <property type="entry name" value="Methyltransf_32"/>
    <property type="match status" value="1"/>
</dbReference>
<dbReference type="Proteomes" id="UP001054902">
    <property type="component" value="Unassembled WGS sequence"/>
</dbReference>